<evidence type="ECO:0000256" key="2">
    <source>
        <dbReference type="ARBA" id="ARBA00004250"/>
    </source>
</evidence>
<gene>
    <name evidence="5" type="ORF">FD755_022486</name>
</gene>
<evidence type="ECO:0000313" key="6">
    <source>
        <dbReference type="Proteomes" id="UP000326062"/>
    </source>
</evidence>
<evidence type="ECO:0000256" key="1">
    <source>
        <dbReference type="ARBA" id="ARBA00004180"/>
    </source>
</evidence>
<comment type="caution">
    <text evidence="5">The sequence shown here is derived from an EMBL/GenBank/DDBJ whole genome shotgun (WGS) entry which is preliminary data.</text>
</comment>
<dbReference type="Proteomes" id="UP000326062">
    <property type="component" value="Chromosome 22"/>
</dbReference>
<dbReference type="GO" id="GO:0005829">
    <property type="term" value="C:cytosol"/>
    <property type="evidence" value="ECO:0007669"/>
    <property type="project" value="TreeGrafter"/>
</dbReference>
<dbReference type="Gene3D" id="1.10.238.10">
    <property type="entry name" value="EF-hand"/>
    <property type="match status" value="1"/>
</dbReference>
<dbReference type="InterPro" id="IPR051001">
    <property type="entry name" value="Calbindin_Ca-bind"/>
</dbReference>
<dbReference type="InterPro" id="IPR011992">
    <property type="entry name" value="EF-hand-dom_pair"/>
</dbReference>
<accession>A0A5N3W047</accession>
<dbReference type="GO" id="GO:0099509">
    <property type="term" value="P:regulation of presynaptic cytosolic calcium ion concentration"/>
    <property type="evidence" value="ECO:0007669"/>
    <property type="project" value="TreeGrafter"/>
</dbReference>
<dbReference type="FunFam" id="1.10.238.10:FF:000222">
    <property type="entry name" value="Secretagogin"/>
    <property type="match status" value="1"/>
</dbReference>
<dbReference type="AlphaFoldDB" id="A0A5N3W047"/>
<dbReference type="GO" id="GO:0043195">
    <property type="term" value="C:terminal bouton"/>
    <property type="evidence" value="ECO:0007669"/>
    <property type="project" value="TreeGrafter"/>
</dbReference>
<dbReference type="InterPro" id="IPR002048">
    <property type="entry name" value="EF_hand_dom"/>
</dbReference>
<dbReference type="SUPFAM" id="SSF47473">
    <property type="entry name" value="EF-hand"/>
    <property type="match status" value="1"/>
</dbReference>
<proteinExistence type="predicted"/>
<evidence type="ECO:0000259" key="4">
    <source>
        <dbReference type="PROSITE" id="PS50222"/>
    </source>
</evidence>
<keyword evidence="6" id="KW-1185">Reference proteome</keyword>
<organism evidence="5 6">
    <name type="scientific">Muntiacus reevesi</name>
    <name type="common">Reeves' muntjac</name>
    <name type="synonym">Cervus reevesi</name>
    <dbReference type="NCBI Taxonomy" id="9886"/>
    <lineage>
        <taxon>Eukaryota</taxon>
        <taxon>Metazoa</taxon>
        <taxon>Chordata</taxon>
        <taxon>Craniata</taxon>
        <taxon>Vertebrata</taxon>
        <taxon>Euteleostomi</taxon>
        <taxon>Mammalia</taxon>
        <taxon>Eutheria</taxon>
        <taxon>Laurasiatheria</taxon>
        <taxon>Artiodactyla</taxon>
        <taxon>Ruminantia</taxon>
        <taxon>Pecora</taxon>
        <taxon>Cervidae</taxon>
        <taxon>Muntiacinae</taxon>
        <taxon>Muntiacus</taxon>
    </lineage>
</organism>
<dbReference type="PANTHER" id="PTHR19972:SF15">
    <property type="entry name" value="SECRETAGOGIN"/>
    <property type="match status" value="1"/>
</dbReference>
<dbReference type="GO" id="GO:0030425">
    <property type="term" value="C:dendrite"/>
    <property type="evidence" value="ECO:0007669"/>
    <property type="project" value="TreeGrafter"/>
</dbReference>
<dbReference type="GO" id="GO:1900271">
    <property type="term" value="P:regulation of long-term synaptic potentiation"/>
    <property type="evidence" value="ECO:0007669"/>
    <property type="project" value="TreeGrafter"/>
</dbReference>
<evidence type="ECO:0000256" key="3">
    <source>
        <dbReference type="ARBA" id="ARBA00022837"/>
    </source>
</evidence>
<dbReference type="GO" id="GO:0005509">
    <property type="term" value="F:calcium ion binding"/>
    <property type="evidence" value="ECO:0007669"/>
    <property type="project" value="InterPro"/>
</dbReference>
<dbReference type="PROSITE" id="PS50222">
    <property type="entry name" value="EF_HAND_2"/>
    <property type="match status" value="1"/>
</dbReference>
<evidence type="ECO:0000313" key="5">
    <source>
        <dbReference type="EMBL" id="KAB0355027.1"/>
    </source>
</evidence>
<comment type="subcellular location">
    <subcellularLocation>
        <location evidence="1">Cytoplasmic vesicle membrane</location>
        <topology evidence="1">Peripheral membrane protein</topology>
        <orientation evidence="1">Cytoplasmic side</orientation>
    </subcellularLocation>
    <subcellularLocation>
        <location evidence="2">Cytoplasmic vesicle</location>
        <location evidence="2">Secretory vesicle membrane</location>
    </subcellularLocation>
</comment>
<name>A0A5N3W047_MUNRE</name>
<feature type="domain" description="EF-hand" evidence="4">
    <location>
        <begin position="12"/>
        <end position="47"/>
    </location>
</feature>
<dbReference type="GO" id="GO:0030658">
    <property type="term" value="C:transport vesicle membrane"/>
    <property type="evidence" value="ECO:0007669"/>
    <property type="project" value="UniProtKB-SubCell"/>
</dbReference>
<dbReference type="GO" id="GO:0005634">
    <property type="term" value="C:nucleus"/>
    <property type="evidence" value="ECO:0007669"/>
    <property type="project" value="TreeGrafter"/>
</dbReference>
<dbReference type="PANTHER" id="PTHR19972">
    <property type="entry name" value="CALBINDIN"/>
    <property type="match status" value="1"/>
</dbReference>
<reference evidence="5 6" key="1">
    <citation type="submission" date="2019-06" db="EMBL/GenBank/DDBJ databases">
        <title>Discovery of a novel chromosome fission-fusion reversal in muntjac.</title>
        <authorList>
            <person name="Mudd A.B."/>
            <person name="Bredeson J.V."/>
            <person name="Baum R."/>
            <person name="Hockemeyer D."/>
            <person name="Rokhsar D.S."/>
        </authorList>
    </citation>
    <scope>NUCLEOTIDE SEQUENCE [LARGE SCALE GENOMIC DNA]</scope>
    <source>
        <strain evidence="5">UCam_UCB_Mr</strain>
        <tissue evidence="5">Fibroblast cell line</tissue>
    </source>
</reference>
<protein>
    <recommendedName>
        <fullName evidence="4">EF-hand domain-containing protein</fullName>
    </recommendedName>
</protein>
<keyword evidence="3" id="KW-0106">Calcium</keyword>
<sequence length="319" mass="36880">MDSTREPTQGRLDAAGFWQVWQRFDVEEKGYIEEKELDTFFYHMLTKLGVDDVVKEENAQKMKQQFMAAQDVPKDGCIRMKELAGMFLSEDENFLLLFRQETPLDNSVEFMRVSIWLFEGTVWPKYNLLEGQSSQQVNLLPMRYEGRQVILFHYSYNMGEGKMLRCSCLENPKDGRAWWAAVYGVAQKNFVLLTENRLNSSLLPKISKVNIEQSTSEVKKLKIHYQRQKTRAARAPQIRILTEGHEGLNACILGGEEEGRNLLPMGYEGRQVILFHYSYNMGEGRTRRVWFFRSCILRPSLVLSTLSSLGHHIGVTVCG</sequence>
<dbReference type="EMBL" id="VCEB01000022">
    <property type="protein sequence ID" value="KAB0355027.1"/>
    <property type="molecule type" value="Genomic_DNA"/>
</dbReference>